<feature type="transmembrane region" description="Helical" evidence="1">
    <location>
        <begin position="556"/>
        <end position="576"/>
    </location>
</feature>
<organism evidence="2">
    <name type="scientific">Timema shepardi</name>
    <name type="common">Walking stick</name>
    <dbReference type="NCBI Taxonomy" id="629360"/>
    <lineage>
        <taxon>Eukaryota</taxon>
        <taxon>Metazoa</taxon>
        <taxon>Ecdysozoa</taxon>
        <taxon>Arthropoda</taxon>
        <taxon>Hexapoda</taxon>
        <taxon>Insecta</taxon>
        <taxon>Pterygota</taxon>
        <taxon>Neoptera</taxon>
        <taxon>Polyneoptera</taxon>
        <taxon>Phasmatodea</taxon>
        <taxon>Timematodea</taxon>
        <taxon>Timematoidea</taxon>
        <taxon>Timematidae</taxon>
        <taxon>Timema</taxon>
    </lineage>
</organism>
<protein>
    <submittedName>
        <fullName evidence="2">Uncharacterized protein</fullName>
    </submittedName>
</protein>
<keyword evidence="1" id="KW-1133">Transmembrane helix</keyword>
<gene>
    <name evidence="2" type="ORF">TSIB3V08_LOCUS2724</name>
</gene>
<sequence length="685" mass="73832">MGCPSTRRSEGEFPGCQQACQFHHETSSQPVQQTQPVIHTRGEEVVKILGNGARWPRPPTTNPSNPLVYVVMRKQDDESSSWRQVTQTVDLTARLPEEETDPDPTNVRVLVVDPEGLVTIYSPVSSLTTPPIPHSVEILLGNEAVRKIMGIHRKKINTEVSPTSAAKSSNKSRTAVSVPWELREVSLIHQKVLVIAEVAWTPQVSRGVYLVTWEVDGGGLKGNLFTDSTCVTLSLWPDTIYHIQDIFFTPSLTPKKLGILYFSDLCTIPGVGKPVMIPSSASVNVISDTRVCSGINLVQSSLSVTKSLLAGVKTVQGVGITIAAQRTLSKKKLPSTITPEPALREQQCSLYLEFPPYSPPPSVRMGTTVKHHVAGTVKRTELVSLNIEEVNLHLRGGRVGHHLGKTTPSSPERDSKLYLPVLGSLVQYETSALAYYAAVAKWEAKPGQAGSLLKLTTSSSRGFPFRGMCEGERDSSLSVCARAPPEFLREVSPVELVSRTSEHRPSRSESLVIDTHRAPRANVPLLSSPTVPGRSHPLLSVLVSGGSGGGPRQLEAVAGTGAAVLLFLVVVAVLVWRHRRGLRGTDRVGDTDIRGRKLVDELTGSGFQPIVTVVTNPADQPDKGIGFGSFLSSKGFARGCLPASSPSSGISNPLLCPPTPSQDDIYSSSTFLQGAERAARNEVQV</sequence>
<dbReference type="AlphaFoldDB" id="A0A7R9AS04"/>
<reference evidence="2" key="1">
    <citation type="submission" date="2020-11" db="EMBL/GenBank/DDBJ databases">
        <authorList>
            <person name="Tran Van P."/>
        </authorList>
    </citation>
    <scope>NUCLEOTIDE SEQUENCE</scope>
</reference>
<keyword evidence="1" id="KW-0472">Membrane</keyword>
<evidence type="ECO:0000256" key="1">
    <source>
        <dbReference type="SAM" id="Phobius"/>
    </source>
</evidence>
<accession>A0A7R9AS04</accession>
<proteinExistence type="predicted"/>
<evidence type="ECO:0000313" key="2">
    <source>
        <dbReference type="EMBL" id="CAD7258489.1"/>
    </source>
</evidence>
<name>A0A7R9AS04_TIMSH</name>
<dbReference type="EMBL" id="OC000854">
    <property type="protein sequence ID" value="CAD7258489.1"/>
    <property type="molecule type" value="Genomic_DNA"/>
</dbReference>
<keyword evidence="1" id="KW-0812">Transmembrane</keyword>